<feature type="compositionally biased region" description="Polar residues" evidence="1">
    <location>
        <begin position="844"/>
        <end position="855"/>
    </location>
</feature>
<feature type="compositionally biased region" description="Low complexity" evidence="1">
    <location>
        <begin position="547"/>
        <end position="564"/>
    </location>
</feature>
<dbReference type="KEGG" id="slb:AWJ20_1103"/>
<dbReference type="PANTHER" id="PTHR31145">
    <property type="entry name" value="INTEGRAL MEMBRANE PROTEIN (AFU_ORTHOLOGUE AFUA_7G01610)"/>
    <property type="match status" value="1"/>
</dbReference>
<feature type="domain" description="TRP C-terminal" evidence="3">
    <location>
        <begin position="159"/>
        <end position="427"/>
    </location>
</feature>
<feature type="transmembrane region" description="Helical" evidence="2">
    <location>
        <begin position="317"/>
        <end position="337"/>
    </location>
</feature>
<feature type="compositionally biased region" description="Polar residues" evidence="1">
    <location>
        <begin position="909"/>
        <end position="922"/>
    </location>
</feature>
<proteinExistence type="predicted"/>
<dbReference type="Proteomes" id="UP000189580">
    <property type="component" value="Chromosome a"/>
</dbReference>
<feature type="compositionally biased region" description="Low complexity" evidence="1">
    <location>
        <begin position="831"/>
        <end position="843"/>
    </location>
</feature>
<dbReference type="RefSeq" id="XP_018735308.1">
    <property type="nucleotide sequence ID" value="XM_018877957.1"/>
</dbReference>
<accession>A0A167DEP1</accession>
<evidence type="ECO:0000256" key="2">
    <source>
        <dbReference type="SAM" id="Phobius"/>
    </source>
</evidence>
<feature type="compositionally biased region" description="Polar residues" evidence="1">
    <location>
        <begin position="514"/>
        <end position="525"/>
    </location>
</feature>
<feature type="region of interest" description="Disordered" evidence="1">
    <location>
        <begin position="892"/>
        <end position="922"/>
    </location>
</feature>
<feature type="region of interest" description="Disordered" evidence="1">
    <location>
        <begin position="631"/>
        <end position="663"/>
    </location>
</feature>
<feature type="transmembrane region" description="Helical" evidence="2">
    <location>
        <begin position="265"/>
        <end position="283"/>
    </location>
</feature>
<dbReference type="Pfam" id="PF06011">
    <property type="entry name" value="TRP"/>
    <property type="match status" value="1"/>
</dbReference>
<reference evidence="4 5" key="1">
    <citation type="submission" date="2016-02" db="EMBL/GenBank/DDBJ databases">
        <title>Complete genome sequence and transcriptome regulation of the pentose utilising yeast Sugiyamaella lignohabitans.</title>
        <authorList>
            <person name="Bellasio M."/>
            <person name="Peymann A."/>
            <person name="Valli M."/>
            <person name="Sipitzky M."/>
            <person name="Graf A."/>
            <person name="Sauer M."/>
            <person name="Marx H."/>
            <person name="Mattanovich D."/>
        </authorList>
    </citation>
    <scope>NUCLEOTIDE SEQUENCE [LARGE SCALE GENOMIC DNA]</scope>
    <source>
        <strain evidence="4 5">CBS 10342</strain>
    </source>
</reference>
<dbReference type="OrthoDB" id="5312224at2759"/>
<keyword evidence="2" id="KW-0472">Membrane</keyword>
<evidence type="ECO:0000313" key="4">
    <source>
        <dbReference type="EMBL" id="ANB12831.1"/>
    </source>
</evidence>
<feature type="region of interest" description="Disordered" evidence="1">
    <location>
        <begin position="469"/>
        <end position="525"/>
    </location>
</feature>
<evidence type="ECO:0000259" key="3">
    <source>
        <dbReference type="Pfam" id="PF06011"/>
    </source>
</evidence>
<keyword evidence="2" id="KW-0812">Transmembrane</keyword>
<dbReference type="AlphaFoldDB" id="A0A167DEP1"/>
<keyword evidence="5" id="KW-1185">Reference proteome</keyword>
<evidence type="ECO:0000256" key="1">
    <source>
        <dbReference type="SAM" id="MobiDB-lite"/>
    </source>
</evidence>
<feature type="transmembrane region" description="Helical" evidence="2">
    <location>
        <begin position="180"/>
        <end position="201"/>
    </location>
</feature>
<feature type="transmembrane region" description="Helical" evidence="2">
    <location>
        <begin position="374"/>
        <end position="393"/>
    </location>
</feature>
<organism evidence="4 5">
    <name type="scientific">Sugiyamaella lignohabitans</name>
    <dbReference type="NCBI Taxonomy" id="796027"/>
    <lineage>
        <taxon>Eukaryota</taxon>
        <taxon>Fungi</taxon>
        <taxon>Dikarya</taxon>
        <taxon>Ascomycota</taxon>
        <taxon>Saccharomycotina</taxon>
        <taxon>Dipodascomycetes</taxon>
        <taxon>Dipodascales</taxon>
        <taxon>Trichomonascaceae</taxon>
        <taxon>Sugiyamaella</taxon>
    </lineage>
</organism>
<feature type="compositionally biased region" description="Polar residues" evidence="1">
    <location>
        <begin position="816"/>
        <end position="830"/>
    </location>
</feature>
<gene>
    <name evidence="4" type="primary">FLC3</name>
    <name evidence="4" type="ORF">AWJ20_1103</name>
</gene>
<feature type="region of interest" description="Disordered" evidence="1">
    <location>
        <begin position="544"/>
        <end position="605"/>
    </location>
</feature>
<sequence>MNISNTYQAVSLDTTFYIIDARNDGRLIGCITVEATPVMASYVWYVLVFAVLATLIGLAIVYVLASWLNPWTGTKNILIWSSNYGYDANAIRLITPGLGDFLRYLQFAFFLGCLNLEYPGFFRPLLATASWSCLLFHYSFASSKIENFSGNIYIDEGHYGMSKMARDVQLAHDRDIWPSFIIWMLILLGLVLALAVFVYLLTSRWHRSMGSLGTRSGFRIDWRRGAFFVAGIVVRLVLLFFALPLLATSFFQMLLVHHSPVVSDVFALVLIIIWVCSAVWITYKMHIMSKQVMEFTDDLPTLLVYGPLFNSFKDTHVMYFAVDLVVVFMQGLTFGAIQESGIAQITLLAVIEVIRFISVVHYKPFKSGTSMTMVTSLFSATRIVIIFLLVPFAKSLHTDETVRGWVAYVILIIHAVILLLFIVHIAQALFELFARLGGAGKDDEGTISEGPLMAERYTGPPVYGLKQLQHDGDTIGTGGNGNSNTANLIADKGGLIPQSPTDVTADTGYRRPRSQYSINPAGNSMATMKPRESVFEEVFISSPTMETSRSATTPVATASTASSANYYRRPRRRQSSNDWTMDTPAESSEAALSNNANGPKGSSKTNYAVREADLYITKRATNSLFDDEIAGEADDEYKPRDSESVNPLVYTGRDSSRSPMKMSLDTSRYSLLREDSIDETGPAASSSSTKPGIYGSVKGIMGRVGGRLKDNFSHSRDSDISAGKGFEVINRQPIRLNKPGSNNVATIGEPVVAGRQIRHVSVPVPVPASTSSSAKSTVVSNASSSGNEDPGFIFPTQASIGAAGPSKLRVVTDPLSTSTSNSIRTLTNRISTDSATTSSSTSTNVATPHTLTTSHDPLLPQRQQPAVVIAGPQREYQLPASLSTTSLDTIRASRHSGTTSPPGQARAISRQSQVSDTGSSVYQSICEEDIDGDAQALYTQDGKPDTTSP</sequence>
<feature type="compositionally biased region" description="Low complexity" evidence="1">
    <location>
        <begin position="585"/>
        <end position="597"/>
    </location>
</feature>
<keyword evidence="2" id="KW-1133">Transmembrane helix</keyword>
<feature type="transmembrane region" description="Helical" evidence="2">
    <location>
        <begin position="222"/>
        <end position="245"/>
    </location>
</feature>
<dbReference type="GO" id="GO:0016020">
    <property type="term" value="C:membrane"/>
    <property type="evidence" value="ECO:0007669"/>
    <property type="project" value="TreeGrafter"/>
</dbReference>
<name>A0A167DEP1_9ASCO</name>
<evidence type="ECO:0000313" key="5">
    <source>
        <dbReference type="Proteomes" id="UP000189580"/>
    </source>
</evidence>
<dbReference type="InterPro" id="IPR010308">
    <property type="entry name" value="TRP_C"/>
</dbReference>
<dbReference type="InterPro" id="IPR040241">
    <property type="entry name" value="TRP_Flc/Pkd2-like"/>
</dbReference>
<feature type="transmembrane region" description="Helical" evidence="2">
    <location>
        <begin position="405"/>
        <end position="426"/>
    </location>
</feature>
<dbReference type="GeneID" id="30032869"/>
<feature type="transmembrane region" description="Helical" evidence="2">
    <location>
        <begin position="42"/>
        <end position="65"/>
    </location>
</feature>
<dbReference type="PANTHER" id="PTHR31145:SF6">
    <property type="entry name" value="INTEGRAL MEMBRANE PROTEIN (AFU_ORTHOLOGUE AFUA_7G01610)"/>
    <property type="match status" value="1"/>
</dbReference>
<feature type="region of interest" description="Disordered" evidence="1">
    <location>
        <begin position="816"/>
        <end position="860"/>
    </location>
</feature>
<dbReference type="EMBL" id="CP014501">
    <property type="protein sequence ID" value="ANB12831.1"/>
    <property type="molecule type" value="Genomic_DNA"/>
</dbReference>
<dbReference type="GO" id="GO:0055085">
    <property type="term" value="P:transmembrane transport"/>
    <property type="evidence" value="ECO:0007669"/>
    <property type="project" value="TreeGrafter"/>
</dbReference>
<protein>
    <submittedName>
        <fullName evidence="4">Flc3p</fullName>
    </submittedName>
</protein>